<keyword evidence="12" id="KW-1185">Reference proteome</keyword>
<dbReference type="Proteomes" id="UP000033187">
    <property type="component" value="Chromosome 1"/>
</dbReference>
<dbReference type="GO" id="GO:0015697">
    <property type="term" value="P:quaternary ammonium group transport"/>
    <property type="evidence" value="ECO:0007669"/>
    <property type="project" value="UniProtKB-ARBA"/>
</dbReference>
<dbReference type="RefSeq" id="WP_244464938.1">
    <property type="nucleotide sequence ID" value="NZ_LN829118.1"/>
</dbReference>
<reference evidence="12" key="1">
    <citation type="submission" date="2015-02" db="EMBL/GenBank/DDBJ databases">
        <authorList>
            <person name="Chooi Y.-H."/>
        </authorList>
    </citation>
    <scope>NUCLEOTIDE SEQUENCE [LARGE SCALE GENOMIC DNA]</scope>
    <source>
        <strain evidence="12">strain Y</strain>
    </source>
</reference>
<dbReference type="GO" id="GO:0043190">
    <property type="term" value="C:ATP-binding cassette (ABC) transporter complex"/>
    <property type="evidence" value="ECO:0007669"/>
    <property type="project" value="InterPro"/>
</dbReference>
<proteinExistence type="inferred from homology"/>
<dbReference type="EC" id="3.6.3.31" evidence="11"/>
<evidence type="ECO:0000256" key="6">
    <source>
        <dbReference type="ARBA" id="ARBA00022840"/>
    </source>
</evidence>
<dbReference type="InterPro" id="IPR013611">
    <property type="entry name" value="Transp-assoc_OB_typ2"/>
</dbReference>
<dbReference type="PROSITE" id="PS00211">
    <property type="entry name" value="ABC_TRANSPORTER_1"/>
    <property type="match status" value="1"/>
</dbReference>
<dbReference type="InterPro" id="IPR017871">
    <property type="entry name" value="ABC_transporter-like_CS"/>
</dbReference>
<keyword evidence="7" id="KW-0408">Iron</keyword>
<dbReference type="SUPFAM" id="SSF50331">
    <property type="entry name" value="MOP-like"/>
    <property type="match status" value="1"/>
</dbReference>
<comment type="similarity">
    <text evidence="1">Belongs to the ABC transporter superfamily.</text>
</comment>
<gene>
    <name evidence="11" type="primary">potA</name>
    <name evidence="11" type="ORF">YBN1229_v1_2605</name>
</gene>
<evidence type="ECO:0000313" key="12">
    <source>
        <dbReference type="Proteomes" id="UP000033187"/>
    </source>
</evidence>
<dbReference type="Gene3D" id="3.40.50.300">
    <property type="entry name" value="P-loop containing nucleotide triphosphate hydrolases"/>
    <property type="match status" value="1"/>
</dbReference>
<keyword evidence="11" id="KW-0378">Hydrolase</keyword>
<dbReference type="Pfam" id="PF08402">
    <property type="entry name" value="TOBE_2"/>
    <property type="match status" value="1"/>
</dbReference>
<evidence type="ECO:0000256" key="7">
    <source>
        <dbReference type="ARBA" id="ARBA00023004"/>
    </source>
</evidence>
<keyword evidence="9" id="KW-0472">Membrane</keyword>
<dbReference type="KEGG" id="fil:BN1229_v1_3316"/>
<protein>
    <submittedName>
        <fullName evidence="11">Spermidine/putrescine import ATP-binding protein PotA</fullName>
        <ecNumber evidence="11">3.6.3.31</ecNumber>
    </submittedName>
</protein>
<dbReference type="FunFam" id="3.40.50.300:FF:000425">
    <property type="entry name" value="Probable ABC transporter, ATP-binding subunit"/>
    <property type="match status" value="1"/>
</dbReference>
<organism evidence="11 12">
    <name type="scientific">Candidatus Filomicrobium marinum</name>
    <dbReference type="NCBI Taxonomy" id="1608628"/>
    <lineage>
        <taxon>Bacteria</taxon>
        <taxon>Pseudomonadati</taxon>
        <taxon>Pseudomonadota</taxon>
        <taxon>Alphaproteobacteria</taxon>
        <taxon>Hyphomicrobiales</taxon>
        <taxon>Hyphomicrobiaceae</taxon>
        <taxon>Filomicrobium</taxon>
    </lineage>
</organism>
<dbReference type="InterPro" id="IPR015853">
    <property type="entry name" value="ABC_transpr_FbpC"/>
</dbReference>
<feature type="domain" description="ABC transporter" evidence="10">
    <location>
        <begin position="36"/>
        <end position="268"/>
    </location>
</feature>
<dbReference type="EMBL" id="LN829119">
    <property type="protein sequence ID" value="CPR20428.1"/>
    <property type="molecule type" value="Genomic_DNA"/>
</dbReference>
<dbReference type="SMART" id="SM00382">
    <property type="entry name" value="AAA"/>
    <property type="match status" value="1"/>
</dbReference>
<keyword evidence="3" id="KW-1003">Cell membrane</keyword>
<dbReference type="InterPro" id="IPR050093">
    <property type="entry name" value="ABC_SmlMolc_Importer"/>
</dbReference>
<evidence type="ECO:0000256" key="5">
    <source>
        <dbReference type="ARBA" id="ARBA00022741"/>
    </source>
</evidence>
<accession>A0A0D6JHI1</accession>
<dbReference type="PROSITE" id="PS50893">
    <property type="entry name" value="ABC_TRANSPORTER_2"/>
    <property type="match status" value="1"/>
</dbReference>
<name>A0A0D6JHI1_9HYPH</name>
<dbReference type="PANTHER" id="PTHR42781">
    <property type="entry name" value="SPERMIDINE/PUTRESCINE IMPORT ATP-BINDING PROTEIN POTA"/>
    <property type="match status" value="1"/>
</dbReference>
<keyword evidence="2" id="KW-0813">Transport</keyword>
<evidence type="ECO:0000256" key="8">
    <source>
        <dbReference type="ARBA" id="ARBA00023065"/>
    </source>
</evidence>
<evidence type="ECO:0000313" key="11">
    <source>
        <dbReference type="EMBL" id="CPR20428.1"/>
    </source>
</evidence>
<dbReference type="InterPro" id="IPR003439">
    <property type="entry name" value="ABC_transporter-like_ATP-bd"/>
</dbReference>
<evidence type="ECO:0000256" key="9">
    <source>
        <dbReference type="ARBA" id="ARBA00023136"/>
    </source>
</evidence>
<dbReference type="GO" id="GO:0005524">
    <property type="term" value="F:ATP binding"/>
    <property type="evidence" value="ECO:0007669"/>
    <property type="project" value="UniProtKB-KW"/>
</dbReference>
<keyword evidence="4" id="KW-0410">Iron transport</keyword>
<dbReference type="InterPro" id="IPR027417">
    <property type="entry name" value="P-loop_NTPase"/>
</dbReference>
<dbReference type="InterPro" id="IPR003593">
    <property type="entry name" value="AAA+_ATPase"/>
</dbReference>
<evidence type="ECO:0000256" key="4">
    <source>
        <dbReference type="ARBA" id="ARBA00022496"/>
    </source>
</evidence>
<sequence length="388" mass="42047">MRLNEWIPRWSGASATAEAPAASSRGRAAASFAARVTFEDVSRRYGDIYALRDFNLDIAPGEVVCLLGPSGCGKTTLLRITSGIEKPSAGRLLINDREVAGPDRFEPPERRNVGLMFQDFALFPHLTILDNVAFGLRALPREEAHREAMAILARVGLERYASSYPHILSGGQQQRVALARAIVPRPSVMLMDEPFSGLDVQLRETMQEETLALLRETRSTSIIVTHHPEEAMRLGDRIAVMRAGRVVQVGKAEDMYSRPSELFIARMFSEINEVPQTVTGGEIASPIGRIPALGMSEGTKATLCIRQRGIELRSAGEGLAGRILHVRFLGDIILVEIGVSGFDVPLHARLPAGNGSWHKGAEVGVSIDPEGVLVFPSNGSNNGTLPAS</sequence>
<keyword evidence="6 11" id="KW-0067">ATP-binding</keyword>
<dbReference type="Pfam" id="PF00005">
    <property type="entry name" value="ABC_tran"/>
    <property type="match status" value="1"/>
</dbReference>
<dbReference type="AlphaFoldDB" id="A0A0D6JHI1"/>
<evidence type="ECO:0000259" key="10">
    <source>
        <dbReference type="PROSITE" id="PS50893"/>
    </source>
</evidence>
<evidence type="ECO:0000256" key="2">
    <source>
        <dbReference type="ARBA" id="ARBA00022448"/>
    </source>
</evidence>
<dbReference type="SUPFAM" id="SSF52540">
    <property type="entry name" value="P-loop containing nucleoside triphosphate hydrolases"/>
    <property type="match status" value="1"/>
</dbReference>
<dbReference type="PANTHER" id="PTHR42781:SF4">
    <property type="entry name" value="SPERMIDINE_PUTRESCINE IMPORT ATP-BINDING PROTEIN POTA"/>
    <property type="match status" value="1"/>
</dbReference>
<dbReference type="InterPro" id="IPR008995">
    <property type="entry name" value="Mo/tungstate-bd_C_term_dom"/>
</dbReference>
<keyword evidence="5" id="KW-0547">Nucleotide-binding</keyword>
<keyword evidence="8" id="KW-0406">Ion transport</keyword>
<dbReference type="KEGG" id="fiy:BN1229_v1_2605"/>
<dbReference type="GO" id="GO:0016887">
    <property type="term" value="F:ATP hydrolysis activity"/>
    <property type="evidence" value="ECO:0007669"/>
    <property type="project" value="InterPro"/>
</dbReference>
<evidence type="ECO:0000256" key="3">
    <source>
        <dbReference type="ARBA" id="ARBA00022475"/>
    </source>
</evidence>
<dbReference type="GO" id="GO:0015408">
    <property type="term" value="F:ABC-type ferric iron transporter activity"/>
    <property type="evidence" value="ECO:0007669"/>
    <property type="project" value="InterPro"/>
</dbReference>
<evidence type="ECO:0000256" key="1">
    <source>
        <dbReference type="ARBA" id="ARBA00005417"/>
    </source>
</evidence>
<dbReference type="CDD" id="cd03259">
    <property type="entry name" value="ABC_Carb_Solutes_like"/>
    <property type="match status" value="1"/>
</dbReference>